<dbReference type="Gene3D" id="1.10.630.10">
    <property type="entry name" value="Cytochrome P450"/>
    <property type="match status" value="1"/>
</dbReference>
<keyword evidence="4" id="KW-0560">Oxidoreductase</keyword>
<dbReference type="GO" id="GO:0006707">
    <property type="term" value="P:cholesterol catabolic process"/>
    <property type="evidence" value="ECO:0007669"/>
    <property type="project" value="TreeGrafter"/>
</dbReference>
<evidence type="ECO:0000256" key="2">
    <source>
        <dbReference type="ARBA" id="ARBA00022617"/>
    </source>
</evidence>
<reference evidence="7" key="1">
    <citation type="submission" date="2020-05" db="EMBL/GenBank/DDBJ databases">
        <authorList>
            <person name="Chiriac C."/>
            <person name="Salcher M."/>
            <person name="Ghai R."/>
            <person name="Kavagutti S V."/>
        </authorList>
    </citation>
    <scope>NUCLEOTIDE SEQUENCE</scope>
</reference>
<evidence type="ECO:0000256" key="6">
    <source>
        <dbReference type="ARBA" id="ARBA00023033"/>
    </source>
</evidence>
<dbReference type="PANTHER" id="PTHR46696">
    <property type="entry name" value="P450, PUTATIVE (EUROFUNG)-RELATED"/>
    <property type="match status" value="1"/>
</dbReference>
<protein>
    <submittedName>
        <fullName evidence="7">Unannotated protein</fullName>
    </submittedName>
</protein>
<dbReference type="InterPro" id="IPR001128">
    <property type="entry name" value="Cyt_P450"/>
</dbReference>
<organism evidence="7">
    <name type="scientific">freshwater metagenome</name>
    <dbReference type="NCBI Taxonomy" id="449393"/>
    <lineage>
        <taxon>unclassified sequences</taxon>
        <taxon>metagenomes</taxon>
        <taxon>ecological metagenomes</taxon>
    </lineage>
</organism>
<dbReference type="EMBL" id="CAEZSR010000230">
    <property type="protein sequence ID" value="CAB4590850.1"/>
    <property type="molecule type" value="Genomic_DNA"/>
</dbReference>
<keyword evidence="3" id="KW-0479">Metal-binding</keyword>
<keyword evidence="2" id="KW-0349">Heme</keyword>
<evidence type="ECO:0000256" key="5">
    <source>
        <dbReference type="ARBA" id="ARBA00023004"/>
    </source>
</evidence>
<evidence type="ECO:0000256" key="4">
    <source>
        <dbReference type="ARBA" id="ARBA00023002"/>
    </source>
</evidence>
<evidence type="ECO:0000256" key="1">
    <source>
        <dbReference type="ARBA" id="ARBA00010617"/>
    </source>
</evidence>
<dbReference type="InterPro" id="IPR002397">
    <property type="entry name" value="Cyt_P450_B"/>
</dbReference>
<comment type="similarity">
    <text evidence="1">Belongs to the cytochrome P450 family.</text>
</comment>
<evidence type="ECO:0000256" key="3">
    <source>
        <dbReference type="ARBA" id="ARBA00022723"/>
    </source>
</evidence>
<dbReference type="PANTHER" id="PTHR46696:SF4">
    <property type="entry name" value="BIOTIN BIOSYNTHESIS CYTOCHROME P450"/>
    <property type="match status" value="1"/>
</dbReference>
<gene>
    <name evidence="7" type="ORF">UFOPK1493_03735</name>
</gene>
<dbReference type="FunFam" id="1.10.630.10:FF:000018">
    <property type="entry name" value="Cytochrome P450 monooxygenase"/>
    <property type="match status" value="1"/>
</dbReference>
<dbReference type="GO" id="GO:0005506">
    <property type="term" value="F:iron ion binding"/>
    <property type="evidence" value="ECO:0007669"/>
    <property type="project" value="InterPro"/>
</dbReference>
<proteinExistence type="inferred from homology"/>
<dbReference type="Pfam" id="PF00067">
    <property type="entry name" value="p450"/>
    <property type="match status" value="1"/>
</dbReference>
<dbReference type="AlphaFoldDB" id="A0A6J6FR84"/>
<dbReference type="GO" id="GO:0036199">
    <property type="term" value="F:cholest-4-en-3-one 26-monooxygenase activity"/>
    <property type="evidence" value="ECO:0007669"/>
    <property type="project" value="TreeGrafter"/>
</dbReference>
<name>A0A6J6FR84_9ZZZZ</name>
<dbReference type="CDD" id="cd11033">
    <property type="entry name" value="CYP142-like"/>
    <property type="match status" value="1"/>
</dbReference>
<dbReference type="GO" id="GO:0008395">
    <property type="term" value="F:steroid hydroxylase activity"/>
    <property type="evidence" value="ECO:0007669"/>
    <property type="project" value="TreeGrafter"/>
</dbReference>
<evidence type="ECO:0000313" key="7">
    <source>
        <dbReference type="EMBL" id="CAB4590850.1"/>
    </source>
</evidence>
<dbReference type="PRINTS" id="PR00359">
    <property type="entry name" value="BP450"/>
</dbReference>
<dbReference type="SUPFAM" id="SSF48264">
    <property type="entry name" value="Cytochrome P450"/>
    <property type="match status" value="1"/>
</dbReference>
<dbReference type="InterPro" id="IPR036396">
    <property type="entry name" value="Cyt_P450_sf"/>
</dbReference>
<sequence length="410" mass="45751">MDLDAEHLADSAFWAAPPEHRHRVFAALREHDPVRWYEPRVSGFSRACTGFWALTRYEDVWNASRNARVYCSGVTIDIEEMPDELGEFYPSMINLDDPEHFQLRRMVSAGFTPKEIAAIEPKLRATARRIVDDVLDRFGDGTEFDLVQELSSKLPLAAIADLMGVPADDQQLLFEWTNAVVSPDDPATGIAGAAEASRALADYALQLGAERRARPAGDLTSALMHAEIDGRRLSTEEFANFFILLASAGNETTRNAITHGVRLLTAHPDQRRAWFDDFDAVAPTAVEEIVRYETLISNMCRVLTEDVLVQGVPIAAGEKVALWYPSANRDRRAFDDPDRFDVRRPLHRQQLGYGGGGPHFCLGANLARAEMTVMFDEIRRRIPDLHVTGEPTRVLSMALNSITHVPASVR</sequence>
<keyword evidence="6" id="KW-0503">Monooxygenase</keyword>
<dbReference type="GO" id="GO:0020037">
    <property type="term" value="F:heme binding"/>
    <property type="evidence" value="ECO:0007669"/>
    <property type="project" value="InterPro"/>
</dbReference>
<accession>A0A6J6FR84</accession>
<keyword evidence="5" id="KW-0408">Iron</keyword>